<proteinExistence type="predicted"/>
<accession>A0ABT9Z843</accession>
<organism evidence="1 2">
    <name type="scientific">Metabacillus niabensis</name>
    <dbReference type="NCBI Taxonomy" id="324854"/>
    <lineage>
        <taxon>Bacteria</taxon>
        <taxon>Bacillati</taxon>
        <taxon>Bacillota</taxon>
        <taxon>Bacilli</taxon>
        <taxon>Bacillales</taxon>
        <taxon>Bacillaceae</taxon>
        <taxon>Metabacillus</taxon>
    </lineage>
</organism>
<gene>
    <name evidence="1" type="ORF">J2S02_004814</name>
</gene>
<dbReference type="InterPro" id="IPR006524">
    <property type="entry name" value="ArpU-like"/>
</dbReference>
<sequence length="147" mass="17514">MEQLLPEINREETKKAVEAALEKYRIFKFSVPEEELPKLTQTFSFLPPSQTNQNHSQTESIAIKNADYERTSKQFITKVQRAVNRLSYHERAIIIKRYMEDEDTFDYNVYLDLHMSERKYYRVKGKALLRLAVALRIEVYEEQEEAC</sequence>
<dbReference type="EMBL" id="JAUSTZ010000021">
    <property type="protein sequence ID" value="MDQ0228431.1"/>
    <property type="molecule type" value="Genomic_DNA"/>
</dbReference>
<keyword evidence="2" id="KW-1185">Reference proteome</keyword>
<protein>
    <submittedName>
        <fullName evidence="1">ArpU family phage transcriptional regulator</fullName>
    </submittedName>
</protein>
<evidence type="ECO:0000313" key="1">
    <source>
        <dbReference type="EMBL" id="MDQ0228431.1"/>
    </source>
</evidence>
<dbReference type="Proteomes" id="UP001232245">
    <property type="component" value="Unassembled WGS sequence"/>
</dbReference>
<comment type="caution">
    <text evidence="1">The sequence shown here is derived from an EMBL/GenBank/DDBJ whole genome shotgun (WGS) entry which is preliminary data.</text>
</comment>
<dbReference type="NCBIfam" id="TIGR01637">
    <property type="entry name" value="phage_arpU"/>
    <property type="match status" value="1"/>
</dbReference>
<evidence type="ECO:0000313" key="2">
    <source>
        <dbReference type="Proteomes" id="UP001232245"/>
    </source>
</evidence>
<name>A0ABT9Z843_9BACI</name>
<reference evidence="1 2" key="1">
    <citation type="submission" date="2023-07" db="EMBL/GenBank/DDBJ databases">
        <title>Genomic Encyclopedia of Type Strains, Phase IV (KMG-IV): sequencing the most valuable type-strain genomes for metagenomic binning, comparative biology and taxonomic classification.</title>
        <authorList>
            <person name="Goeker M."/>
        </authorList>
    </citation>
    <scope>NUCLEOTIDE SEQUENCE [LARGE SCALE GENOMIC DNA]</scope>
    <source>
        <strain evidence="1 2">DSM 17723</strain>
    </source>
</reference>
<dbReference type="RefSeq" id="WP_174880898.1">
    <property type="nucleotide sequence ID" value="NZ_CADEPK010000283.1"/>
</dbReference>